<feature type="non-terminal residue" evidence="2">
    <location>
        <position position="1"/>
    </location>
</feature>
<feature type="compositionally biased region" description="Basic and acidic residues" evidence="1">
    <location>
        <begin position="97"/>
        <end position="121"/>
    </location>
</feature>
<feature type="region of interest" description="Disordered" evidence="1">
    <location>
        <begin position="79"/>
        <end position="121"/>
    </location>
</feature>
<accession>A0A0A9WKS9</accession>
<feature type="non-terminal residue" evidence="2">
    <location>
        <position position="121"/>
    </location>
</feature>
<reference evidence="2" key="1">
    <citation type="journal article" date="2014" name="PLoS ONE">
        <title>Transcriptome-Based Identification of ABC Transporters in the Western Tarnished Plant Bug Lygus hesperus.</title>
        <authorList>
            <person name="Hull J.J."/>
            <person name="Chaney K."/>
            <person name="Geib S.M."/>
            <person name="Fabrick J.A."/>
            <person name="Brent C.S."/>
            <person name="Walsh D."/>
            <person name="Lavine L.C."/>
        </authorList>
    </citation>
    <scope>NUCLEOTIDE SEQUENCE</scope>
</reference>
<evidence type="ECO:0000313" key="2">
    <source>
        <dbReference type="EMBL" id="JAG05470.1"/>
    </source>
</evidence>
<reference evidence="2" key="2">
    <citation type="submission" date="2014-07" db="EMBL/GenBank/DDBJ databases">
        <authorList>
            <person name="Hull J."/>
        </authorList>
    </citation>
    <scope>NUCLEOTIDE SEQUENCE</scope>
</reference>
<dbReference type="AlphaFoldDB" id="A0A0A9WKS9"/>
<proteinExistence type="predicted"/>
<organism evidence="2">
    <name type="scientific">Lygus hesperus</name>
    <name type="common">Western plant bug</name>
    <dbReference type="NCBI Taxonomy" id="30085"/>
    <lineage>
        <taxon>Eukaryota</taxon>
        <taxon>Metazoa</taxon>
        <taxon>Ecdysozoa</taxon>
        <taxon>Arthropoda</taxon>
        <taxon>Hexapoda</taxon>
        <taxon>Insecta</taxon>
        <taxon>Pterygota</taxon>
        <taxon>Neoptera</taxon>
        <taxon>Paraneoptera</taxon>
        <taxon>Hemiptera</taxon>
        <taxon>Heteroptera</taxon>
        <taxon>Panheteroptera</taxon>
        <taxon>Cimicomorpha</taxon>
        <taxon>Miridae</taxon>
        <taxon>Mirini</taxon>
        <taxon>Lygus</taxon>
    </lineage>
</organism>
<sequence>LKLTIQDAKKLRSEIREEHERDKKQLENITGYFHRLCKIMEKYGDKPFEEGNSVGILKLMELTKIKVEALLKEAITKETLQGVSQQAHSDETLGLEDETKPEKKSEGDKETDKGEVPDVPT</sequence>
<evidence type="ECO:0000256" key="1">
    <source>
        <dbReference type="SAM" id="MobiDB-lite"/>
    </source>
</evidence>
<protein>
    <submittedName>
        <fullName evidence="2">Uncharacterized protein</fullName>
    </submittedName>
</protein>
<name>A0A0A9WKS9_LYGHE</name>
<gene>
    <name evidence="2" type="ORF">CM83_103188</name>
</gene>
<dbReference type="EMBL" id="GBHO01038134">
    <property type="protein sequence ID" value="JAG05470.1"/>
    <property type="molecule type" value="Transcribed_RNA"/>
</dbReference>